<sequence length="86" mass="9347">MTTPTGARERMTAVVQEVVGRILPDVPREEIAGARHLKDLGADSVDRVEIILGILERLGLDESMSSFSELPDIDALVDFLVSAGER</sequence>
<name>A0AAU8KB57_9ACTN</name>
<dbReference type="SUPFAM" id="SSF47336">
    <property type="entry name" value="ACP-like"/>
    <property type="match status" value="1"/>
</dbReference>
<dbReference type="InterPro" id="IPR009081">
    <property type="entry name" value="PP-bd_ACP"/>
</dbReference>
<dbReference type="GO" id="GO:0017000">
    <property type="term" value="P:antibiotic biosynthetic process"/>
    <property type="evidence" value="ECO:0007669"/>
    <property type="project" value="UniProtKB-ARBA"/>
</dbReference>
<gene>
    <name evidence="4" type="ORF">R1Y80_04040</name>
</gene>
<keyword evidence="2" id="KW-0597">Phosphoprotein</keyword>
<dbReference type="Pfam" id="PF00550">
    <property type="entry name" value="PP-binding"/>
    <property type="match status" value="1"/>
</dbReference>
<proteinExistence type="predicted"/>
<feature type="domain" description="Carrier" evidence="3">
    <location>
        <begin position="9"/>
        <end position="84"/>
    </location>
</feature>
<dbReference type="RefSeq" id="WP_100564336.1">
    <property type="nucleotide sequence ID" value="NZ_CP136798.1"/>
</dbReference>
<reference evidence="4" key="1">
    <citation type="submission" date="2023-10" db="EMBL/GenBank/DDBJ databases">
        <title>Complete genome sequence of Streptomyces sp. JL1001.</title>
        <authorList>
            <person name="Jiang L."/>
        </authorList>
    </citation>
    <scope>NUCLEOTIDE SEQUENCE</scope>
    <source>
        <strain evidence="4">JL1001</strain>
    </source>
</reference>
<evidence type="ECO:0000256" key="1">
    <source>
        <dbReference type="ARBA" id="ARBA00022450"/>
    </source>
</evidence>
<dbReference type="GO" id="GO:0031177">
    <property type="term" value="F:phosphopantetheine binding"/>
    <property type="evidence" value="ECO:0007669"/>
    <property type="project" value="InterPro"/>
</dbReference>
<organism evidence="4">
    <name type="scientific">Streptomyces sp. JL1001</name>
    <dbReference type="NCBI Taxonomy" id="3078227"/>
    <lineage>
        <taxon>Bacteria</taxon>
        <taxon>Bacillati</taxon>
        <taxon>Actinomycetota</taxon>
        <taxon>Actinomycetes</taxon>
        <taxon>Kitasatosporales</taxon>
        <taxon>Streptomycetaceae</taxon>
        <taxon>Streptomyces</taxon>
    </lineage>
</organism>
<evidence type="ECO:0000259" key="3">
    <source>
        <dbReference type="PROSITE" id="PS50075"/>
    </source>
</evidence>
<accession>A0AAU8KB57</accession>
<evidence type="ECO:0000256" key="2">
    <source>
        <dbReference type="ARBA" id="ARBA00022553"/>
    </source>
</evidence>
<dbReference type="SMART" id="SM00823">
    <property type="entry name" value="PKS_PP"/>
    <property type="match status" value="1"/>
</dbReference>
<protein>
    <submittedName>
        <fullName evidence="4">Phosphopantetheine-binding protein</fullName>
    </submittedName>
</protein>
<dbReference type="PROSITE" id="PS50075">
    <property type="entry name" value="CARRIER"/>
    <property type="match status" value="1"/>
</dbReference>
<dbReference type="InterPro" id="IPR020806">
    <property type="entry name" value="PKS_PP-bd"/>
</dbReference>
<keyword evidence="1" id="KW-0596">Phosphopantetheine</keyword>
<dbReference type="EMBL" id="CP136798">
    <property type="protein sequence ID" value="XCN12857.1"/>
    <property type="molecule type" value="Genomic_DNA"/>
</dbReference>
<dbReference type="AlphaFoldDB" id="A0AAU8KB57"/>
<dbReference type="InterPro" id="IPR036736">
    <property type="entry name" value="ACP-like_sf"/>
</dbReference>
<evidence type="ECO:0000313" key="4">
    <source>
        <dbReference type="EMBL" id="XCN12857.1"/>
    </source>
</evidence>
<dbReference type="Gene3D" id="1.10.1200.10">
    <property type="entry name" value="ACP-like"/>
    <property type="match status" value="1"/>
</dbReference>